<reference evidence="12 13" key="1">
    <citation type="submission" date="2024-12" db="EMBL/GenBank/DDBJ databases">
        <title>The unique morphological basis and parallel evolutionary history of personate flowers in Penstemon.</title>
        <authorList>
            <person name="Depatie T.H."/>
            <person name="Wessinger C.A."/>
        </authorList>
    </citation>
    <scope>NUCLEOTIDE SEQUENCE [LARGE SCALE GENOMIC DNA]</scope>
    <source>
        <strain evidence="12">WTNN_2</strain>
        <tissue evidence="12">Leaf</tissue>
    </source>
</reference>
<keyword evidence="6 10" id="KW-1133">Transmembrane helix</keyword>
<dbReference type="PROSITE" id="PS50011">
    <property type="entry name" value="PROTEIN_KINASE_DOM"/>
    <property type="match status" value="1"/>
</dbReference>
<dbReference type="InterPro" id="IPR001245">
    <property type="entry name" value="Ser-Thr/Tyr_kinase_cat_dom"/>
</dbReference>
<evidence type="ECO:0000313" key="12">
    <source>
        <dbReference type="EMBL" id="KAL3848886.1"/>
    </source>
</evidence>
<protein>
    <recommendedName>
        <fullName evidence="11">Protein kinase domain-containing protein</fullName>
    </recommendedName>
</protein>
<dbReference type="PANTHER" id="PTHR48007">
    <property type="entry name" value="LEUCINE-RICH REPEAT RECEPTOR-LIKE PROTEIN KINASE PXC1"/>
    <property type="match status" value="1"/>
</dbReference>
<comment type="subcellular location">
    <subcellularLocation>
        <location evidence="1">Membrane</location>
    </subcellularLocation>
</comment>
<feature type="domain" description="Protein kinase" evidence="11">
    <location>
        <begin position="499"/>
        <end position="777"/>
    </location>
</feature>
<feature type="region of interest" description="Disordered" evidence="9">
    <location>
        <begin position="248"/>
        <end position="307"/>
    </location>
</feature>
<evidence type="ECO:0000256" key="2">
    <source>
        <dbReference type="ARBA" id="ARBA00022614"/>
    </source>
</evidence>
<dbReference type="Gene3D" id="1.10.510.10">
    <property type="entry name" value="Transferase(Phosphotransferase) domain 1"/>
    <property type="match status" value="1"/>
</dbReference>
<evidence type="ECO:0000256" key="3">
    <source>
        <dbReference type="ARBA" id="ARBA00022692"/>
    </source>
</evidence>
<evidence type="ECO:0000256" key="8">
    <source>
        <dbReference type="ARBA" id="ARBA00023170"/>
    </source>
</evidence>
<dbReference type="SUPFAM" id="SSF52058">
    <property type="entry name" value="L domain-like"/>
    <property type="match status" value="1"/>
</dbReference>
<dbReference type="InterPro" id="IPR011009">
    <property type="entry name" value="Kinase-like_dom_sf"/>
</dbReference>
<dbReference type="InterPro" id="IPR013210">
    <property type="entry name" value="LRR_N_plant-typ"/>
</dbReference>
<dbReference type="EMBL" id="JBJXBP010000001">
    <property type="protein sequence ID" value="KAL3848886.1"/>
    <property type="molecule type" value="Genomic_DNA"/>
</dbReference>
<accession>A0ABD3UH83</accession>
<dbReference type="FunFam" id="3.80.10.10:FF:000062">
    <property type="entry name" value="protein STRUBBELIG-RECEPTOR FAMILY 3"/>
    <property type="match status" value="1"/>
</dbReference>
<keyword evidence="3 10" id="KW-0812">Transmembrane</keyword>
<evidence type="ECO:0000256" key="6">
    <source>
        <dbReference type="ARBA" id="ARBA00022989"/>
    </source>
</evidence>
<evidence type="ECO:0000256" key="1">
    <source>
        <dbReference type="ARBA" id="ARBA00004370"/>
    </source>
</evidence>
<dbReference type="InterPro" id="IPR046959">
    <property type="entry name" value="PRK1-6/SRF4-like"/>
</dbReference>
<keyword evidence="13" id="KW-1185">Reference proteome</keyword>
<feature type="transmembrane region" description="Helical" evidence="10">
    <location>
        <begin position="314"/>
        <end position="336"/>
    </location>
</feature>
<comment type="caution">
    <text evidence="12">The sequence shown here is derived from an EMBL/GenBank/DDBJ whole genome shotgun (WGS) entry which is preliminary data.</text>
</comment>
<keyword evidence="8" id="KW-0675">Receptor</keyword>
<evidence type="ECO:0000256" key="4">
    <source>
        <dbReference type="ARBA" id="ARBA00022729"/>
    </source>
</evidence>
<dbReference type="InterPro" id="IPR032675">
    <property type="entry name" value="LRR_dom_sf"/>
</dbReference>
<evidence type="ECO:0000256" key="9">
    <source>
        <dbReference type="SAM" id="MobiDB-lite"/>
    </source>
</evidence>
<name>A0ABD3UH83_9LAMI</name>
<dbReference type="Pfam" id="PF13855">
    <property type="entry name" value="LRR_8"/>
    <property type="match status" value="1"/>
</dbReference>
<feature type="compositionally biased region" description="Pro residues" evidence="9">
    <location>
        <begin position="255"/>
        <end position="272"/>
    </location>
</feature>
<dbReference type="PANTHER" id="PTHR48007:SF58">
    <property type="entry name" value="PROTEIN KINASE DOMAIN-CONTAINING PROTEIN"/>
    <property type="match status" value="1"/>
</dbReference>
<dbReference type="PROSITE" id="PS51450">
    <property type="entry name" value="LRR"/>
    <property type="match status" value="1"/>
</dbReference>
<feature type="region of interest" description="Disordered" evidence="9">
    <location>
        <begin position="354"/>
        <end position="382"/>
    </location>
</feature>
<dbReference type="FunFam" id="3.30.200.20:FF:000125">
    <property type="entry name" value="Protein STRUBBELIG-RECEPTOR FAMILY 8"/>
    <property type="match status" value="1"/>
</dbReference>
<proteinExistence type="predicted"/>
<evidence type="ECO:0000256" key="7">
    <source>
        <dbReference type="ARBA" id="ARBA00023136"/>
    </source>
</evidence>
<keyword evidence="4" id="KW-0732">Signal</keyword>
<dbReference type="GO" id="GO:0016020">
    <property type="term" value="C:membrane"/>
    <property type="evidence" value="ECO:0007669"/>
    <property type="project" value="UniProtKB-SubCell"/>
</dbReference>
<keyword evidence="7 10" id="KW-0472">Membrane</keyword>
<evidence type="ECO:0000256" key="5">
    <source>
        <dbReference type="ARBA" id="ARBA00022737"/>
    </source>
</evidence>
<dbReference type="InterPro" id="IPR000719">
    <property type="entry name" value="Prot_kinase_dom"/>
</dbReference>
<sequence length="789" mass="86661">MGRNRSVVSLFNLKILLGFTLVFIFGFSHGYTNPSDVAAINSFYVALGSPSLPGWVASGGDPCGEHWQGVDCDDTSSITAITLTGANLGGEFGESLGGFSSIKSITLSNNLIGGSIPENLPASLMNFFLSDNRLTGSIPTSLSSLSQLSAMSLNNNELTGEIPDAFEALTVLVNLDLSNNSLSGELPPSVQNLSSLTTLRLQNNQLSGTLDVLQDLPLRDLDIQNNLFSGPIPAKMLNIPNFRHDGNPFNSSIAPLPPATPSETPPEPPFFPGPTSEQTPPTSWHRPRRQTDGPSAPAESDSHTSKKSLSTKRVVWISIAAVLGFIILLLAVLLFMPRCLREKRETYRTPKRHEIAPYTGTRDNARDGGSLFPPSQDVEKAPPKAIVRPKKENQEKAVSSIPKLLRDEEELFRKMSGSPKRNYDEINMSRFEIDMMVPPPPPPLPPTHPPPPPPPPPAFEKVIVNPIKATEAKPSTTHLPETSVKSYSIASLQQYTNSFSQENLVGGGMLGNVYRAELPDGRLLAIKKLDKRVSKQQKDDQFIELVNSLDKIRHANVVELMGYCAEHGQRLLIYEYCANGTLQDALHSDDEFKKKLSWNTRIRMALGAARALEYLHEICEPPIIHRNFKSANVLLDDELLVHVSDCGLASLISSGAVSQLSGQLLTTYGYGAPEFESGIYTSKSDVYSFGVVMLELLTGRMSYDRTRSRGEHFLVRWAIPQLHDIDALSQMVDPSLSGNYPVKSLSHFADIISRCVLAEPEFRPPMSEVVQDLMQMIRRESPGRSSDRD</sequence>
<evidence type="ECO:0000313" key="13">
    <source>
        <dbReference type="Proteomes" id="UP001634393"/>
    </source>
</evidence>
<dbReference type="SUPFAM" id="SSF56112">
    <property type="entry name" value="Protein kinase-like (PK-like)"/>
    <property type="match status" value="1"/>
</dbReference>
<dbReference type="Proteomes" id="UP001634393">
    <property type="component" value="Unassembled WGS sequence"/>
</dbReference>
<dbReference type="Gene3D" id="3.80.10.10">
    <property type="entry name" value="Ribonuclease Inhibitor"/>
    <property type="match status" value="2"/>
</dbReference>
<keyword evidence="5" id="KW-0677">Repeat</keyword>
<dbReference type="Gene3D" id="3.30.200.20">
    <property type="entry name" value="Phosphorylase Kinase, domain 1"/>
    <property type="match status" value="1"/>
</dbReference>
<keyword evidence="2" id="KW-0433">Leucine-rich repeat</keyword>
<organism evidence="12 13">
    <name type="scientific">Penstemon smallii</name>
    <dbReference type="NCBI Taxonomy" id="265156"/>
    <lineage>
        <taxon>Eukaryota</taxon>
        <taxon>Viridiplantae</taxon>
        <taxon>Streptophyta</taxon>
        <taxon>Embryophyta</taxon>
        <taxon>Tracheophyta</taxon>
        <taxon>Spermatophyta</taxon>
        <taxon>Magnoliopsida</taxon>
        <taxon>eudicotyledons</taxon>
        <taxon>Gunneridae</taxon>
        <taxon>Pentapetalae</taxon>
        <taxon>asterids</taxon>
        <taxon>lamiids</taxon>
        <taxon>Lamiales</taxon>
        <taxon>Plantaginaceae</taxon>
        <taxon>Cheloneae</taxon>
        <taxon>Penstemon</taxon>
    </lineage>
</organism>
<dbReference type="Pfam" id="PF07714">
    <property type="entry name" value="PK_Tyr_Ser-Thr"/>
    <property type="match status" value="1"/>
</dbReference>
<dbReference type="FunFam" id="1.10.510.10:FF:000095">
    <property type="entry name" value="protein STRUBBELIG-RECEPTOR FAMILY 8"/>
    <property type="match status" value="1"/>
</dbReference>
<evidence type="ECO:0000256" key="10">
    <source>
        <dbReference type="SAM" id="Phobius"/>
    </source>
</evidence>
<dbReference type="Pfam" id="PF08263">
    <property type="entry name" value="LRRNT_2"/>
    <property type="match status" value="1"/>
</dbReference>
<dbReference type="AlphaFoldDB" id="A0ABD3UH83"/>
<evidence type="ECO:0000259" key="11">
    <source>
        <dbReference type="PROSITE" id="PS50011"/>
    </source>
</evidence>
<dbReference type="InterPro" id="IPR001611">
    <property type="entry name" value="Leu-rich_rpt"/>
</dbReference>
<gene>
    <name evidence="12" type="ORF">ACJIZ3_010768</name>
</gene>